<sequence>MNQLGFSKLELLPGSVSKTVRRTDERTDGPTDRPTGRPSGRQTDRQTDRPTDRQTANRQTDSLFRLKIDIGAAEGVVKFFKFLHQMAHSGAFLCLIPDRMHVSCRHILNDKSCDRQTDDGEGSNRSQNRQKAGRQTDGRTDGRTDRQTEDHTSAKLVENKPSSSTLLTSKYVLQLRKFERNPPSSSTVVAALNPRN</sequence>
<dbReference type="EMBL" id="JAIWYP010000002">
    <property type="protein sequence ID" value="KAH3862084.1"/>
    <property type="molecule type" value="Genomic_DNA"/>
</dbReference>
<reference evidence="2" key="2">
    <citation type="submission" date="2020-11" db="EMBL/GenBank/DDBJ databases">
        <authorList>
            <person name="McCartney M.A."/>
            <person name="Auch B."/>
            <person name="Kono T."/>
            <person name="Mallez S."/>
            <person name="Becker A."/>
            <person name="Gohl D.M."/>
            <person name="Silverstein K.A.T."/>
            <person name="Koren S."/>
            <person name="Bechman K.B."/>
            <person name="Herman A."/>
            <person name="Abrahante J.E."/>
            <person name="Garbe J."/>
        </authorList>
    </citation>
    <scope>NUCLEOTIDE SEQUENCE</scope>
    <source>
        <strain evidence="2">Duluth1</strain>
        <tissue evidence="2">Whole animal</tissue>
    </source>
</reference>
<accession>A0A9D4LQJ0</accession>
<feature type="compositionally biased region" description="Basic and acidic residues" evidence="1">
    <location>
        <begin position="42"/>
        <end position="52"/>
    </location>
</feature>
<comment type="caution">
    <text evidence="2">The sequence shown here is derived from an EMBL/GenBank/DDBJ whole genome shotgun (WGS) entry which is preliminary data.</text>
</comment>
<feature type="compositionally biased region" description="Basic and acidic residues" evidence="1">
    <location>
        <begin position="21"/>
        <end position="35"/>
    </location>
</feature>
<evidence type="ECO:0000256" key="1">
    <source>
        <dbReference type="SAM" id="MobiDB-lite"/>
    </source>
</evidence>
<proteinExistence type="predicted"/>
<evidence type="ECO:0000313" key="3">
    <source>
        <dbReference type="Proteomes" id="UP000828390"/>
    </source>
</evidence>
<feature type="region of interest" description="Disordered" evidence="1">
    <location>
        <begin position="15"/>
        <end position="60"/>
    </location>
</feature>
<feature type="region of interest" description="Disordered" evidence="1">
    <location>
        <begin position="112"/>
        <end position="161"/>
    </location>
</feature>
<feature type="compositionally biased region" description="Basic and acidic residues" evidence="1">
    <location>
        <begin position="134"/>
        <end position="153"/>
    </location>
</feature>
<gene>
    <name evidence="2" type="ORF">DPMN_025045</name>
</gene>
<reference evidence="2" key="1">
    <citation type="journal article" date="2019" name="bioRxiv">
        <title>The Genome of the Zebra Mussel, Dreissena polymorpha: A Resource for Invasive Species Research.</title>
        <authorList>
            <person name="McCartney M.A."/>
            <person name="Auch B."/>
            <person name="Kono T."/>
            <person name="Mallez S."/>
            <person name="Zhang Y."/>
            <person name="Obille A."/>
            <person name="Becker A."/>
            <person name="Abrahante J.E."/>
            <person name="Garbe J."/>
            <person name="Badalamenti J.P."/>
            <person name="Herman A."/>
            <person name="Mangelson H."/>
            <person name="Liachko I."/>
            <person name="Sullivan S."/>
            <person name="Sone E.D."/>
            <person name="Koren S."/>
            <person name="Silverstein K.A.T."/>
            <person name="Beckman K.B."/>
            <person name="Gohl D.M."/>
        </authorList>
    </citation>
    <scope>NUCLEOTIDE SEQUENCE</scope>
    <source>
        <strain evidence="2">Duluth1</strain>
        <tissue evidence="2">Whole animal</tissue>
    </source>
</reference>
<keyword evidence="3" id="KW-1185">Reference proteome</keyword>
<evidence type="ECO:0000313" key="2">
    <source>
        <dbReference type="EMBL" id="KAH3862084.1"/>
    </source>
</evidence>
<dbReference type="Proteomes" id="UP000828390">
    <property type="component" value="Unassembled WGS sequence"/>
</dbReference>
<dbReference type="AlphaFoldDB" id="A0A9D4LQJ0"/>
<protein>
    <submittedName>
        <fullName evidence="2">Uncharacterized protein</fullName>
    </submittedName>
</protein>
<organism evidence="2 3">
    <name type="scientific">Dreissena polymorpha</name>
    <name type="common">Zebra mussel</name>
    <name type="synonym">Mytilus polymorpha</name>
    <dbReference type="NCBI Taxonomy" id="45954"/>
    <lineage>
        <taxon>Eukaryota</taxon>
        <taxon>Metazoa</taxon>
        <taxon>Spiralia</taxon>
        <taxon>Lophotrochozoa</taxon>
        <taxon>Mollusca</taxon>
        <taxon>Bivalvia</taxon>
        <taxon>Autobranchia</taxon>
        <taxon>Heteroconchia</taxon>
        <taxon>Euheterodonta</taxon>
        <taxon>Imparidentia</taxon>
        <taxon>Neoheterodontei</taxon>
        <taxon>Myida</taxon>
        <taxon>Dreissenoidea</taxon>
        <taxon>Dreissenidae</taxon>
        <taxon>Dreissena</taxon>
    </lineage>
</organism>
<name>A0A9D4LQJ0_DREPO</name>